<proteinExistence type="inferred from homology"/>
<keyword evidence="3" id="KW-0116">cAMP-binding</keyword>
<dbReference type="Proteomes" id="UP000823046">
    <property type="component" value="Unassembled WGS sequence"/>
</dbReference>
<evidence type="ECO:0000313" key="8">
    <source>
        <dbReference type="EMBL" id="KAF8817667.1"/>
    </source>
</evidence>
<keyword evidence="9" id="KW-1185">Reference proteome</keyword>
<evidence type="ECO:0000256" key="1">
    <source>
        <dbReference type="ARBA" id="ARBA00005753"/>
    </source>
</evidence>
<dbReference type="PROSITE" id="PS00889">
    <property type="entry name" value="CNMP_BINDING_2"/>
    <property type="match status" value="1"/>
</dbReference>
<keyword evidence="2" id="KW-0597">Phosphoprotein</keyword>
<gene>
    <name evidence="8" type="ORF">IE077_000172</name>
</gene>
<dbReference type="InterPro" id="IPR050503">
    <property type="entry name" value="cAMP-dep_PK_reg_su-like"/>
</dbReference>
<evidence type="ECO:0000256" key="5">
    <source>
        <dbReference type="ARBA" id="ARBA00022741"/>
    </source>
</evidence>
<comment type="similarity">
    <text evidence="1">Belongs to the cAMP-dependent kinase regulatory chain family.</text>
</comment>
<evidence type="ECO:0000256" key="4">
    <source>
        <dbReference type="ARBA" id="ARBA00022737"/>
    </source>
</evidence>
<keyword evidence="5" id="KW-0547">Nucleotide-binding</keyword>
<reference evidence="8 9" key="1">
    <citation type="journal article" date="2020" name="bioRxiv">
        <title>Metabolic contributions of an alphaproteobacterial endosymbiont in the apicomplexan Cardiosporidium cionae.</title>
        <authorList>
            <person name="Hunter E.S."/>
            <person name="Paight C.J."/>
            <person name="Lane C.E."/>
        </authorList>
    </citation>
    <scope>NUCLEOTIDE SEQUENCE [LARGE SCALE GENOMIC DNA]</scope>
    <source>
        <strain evidence="8">ESH_2018</strain>
    </source>
</reference>
<dbReference type="PRINTS" id="PR00103">
    <property type="entry name" value="CAMPKINASE"/>
</dbReference>
<dbReference type="InterPro" id="IPR018488">
    <property type="entry name" value="cNMP-bd_CS"/>
</dbReference>
<dbReference type="PROSITE" id="PS00888">
    <property type="entry name" value="CNMP_BINDING_1"/>
    <property type="match status" value="2"/>
</dbReference>
<dbReference type="PANTHER" id="PTHR11635">
    <property type="entry name" value="CAMP-DEPENDENT PROTEIN KINASE REGULATORY CHAIN"/>
    <property type="match status" value="1"/>
</dbReference>
<accession>A0ABQ7J3I3</accession>
<sequence>MVAELMKKQPDDPIMFMKNWIKANAGSIEEKVNDRIAERPEGIVTTSESEVDEEEELDEFKEEMEFQKIVNKKDYKNMRTSVSAEVYGEFNKLGDFKAPVHAKSSDQKERILAKLNVSFLFSSLDKKEKDIIVNAMKIVDVKNGDVVIKQGDQGEELFVVDSGKLNCTKLFPNESEPKFLLKYGPGDAFGELALMYNAPRGATITAAENSRLLSLDRETFNHIVKQAVIKKREKFTEFLSKIQLLDSLNVQEKDKICDCLQIAFYRAGETVIKQGEKGDTFYFIQEGNCEATKWNKDTQNNETVFKFSPNDYFGELAILREEPRAATIIATTDLK</sequence>
<dbReference type="PIRSF" id="PIRSF000548">
    <property type="entry name" value="PK_regulatory"/>
    <property type="match status" value="1"/>
</dbReference>
<dbReference type="PROSITE" id="PS50042">
    <property type="entry name" value="CNMP_BINDING_3"/>
    <property type="match status" value="2"/>
</dbReference>
<organism evidence="8 9">
    <name type="scientific">Cardiosporidium cionae</name>
    <dbReference type="NCBI Taxonomy" id="476202"/>
    <lineage>
        <taxon>Eukaryota</taxon>
        <taxon>Sar</taxon>
        <taxon>Alveolata</taxon>
        <taxon>Apicomplexa</taxon>
        <taxon>Aconoidasida</taxon>
        <taxon>Nephromycida</taxon>
        <taxon>Cardiosporidium</taxon>
    </lineage>
</organism>
<dbReference type="InterPro" id="IPR000595">
    <property type="entry name" value="cNMP-bd_dom"/>
</dbReference>
<feature type="domain" description="Cyclic nucleotide-binding" evidence="7">
    <location>
        <begin position="244"/>
        <end position="335"/>
    </location>
</feature>
<dbReference type="InterPro" id="IPR018490">
    <property type="entry name" value="cNMP-bd_dom_sf"/>
</dbReference>
<keyword evidence="6" id="KW-0114">cAMP</keyword>
<dbReference type="Gene3D" id="2.60.120.10">
    <property type="entry name" value="Jelly Rolls"/>
    <property type="match status" value="2"/>
</dbReference>
<feature type="domain" description="Cyclic nucleotide-binding" evidence="7">
    <location>
        <begin position="120"/>
        <end position="241"/>
    </location>
</feature>
<evidence type="ECO:0000259" key="7">
    <source>
        <dbReference type="PROSITE" id="PS50042"/>
    </source>
</evidence>
<evidence type="ECO:0000256" key="3">
    <source>
        <dbReference type="ARBA" id="ARBA00022566"/>
    </source>
</evidence>
<dbReference type="InterPro" id="IPR012198">
    <property type="entry name" value="cAMP_dep_PK_reg_su"/>
</dbReference>
<dbReference type="EMBL" id="JADAQX010002184">
    <property type="protein sequence ID" value="KAF8817667.1"/>
    <property type="molecule type" value="Genomic_DNA"/>
</dbReference>
<comment type="caution">
    <text evidence="8">The sequence shown here is derived from an EMBL/GenBank/DDBJ whole genome shotgun (WGS) entry which is preliminary data.</text>
</comment>
<dbReference type="InterPro" id="IPR014710">
    <property type="entry name" value="RmlC-like_jellyroll"/>
</dbReference>
<evidence type="ECO:0000313" key="9">
    <source>
        <dbReference type="Proteomes" id="UP000823046"/>
    </source>
</evidence>
<dbReference type="SMART" id="SM00100">
    <property type="entry name" value="cNMP"/>
    <property type="match status" value="2"/>
</dbReference>
<name>A0ABQ7J3I3_9APIC</name>
<dbReference type="SUPFAM" id="SSF51206">
    <property type="entry name" value="cAMP-binding domain-like"/>
    <property type="match status" value="2"/>
</dbReference>
<evidence type="ECO:0000256" key="6">
    <source>
        <dbReference type="ARBA" id="ARBA00023149"/>
    </source>
</evidence>
<dbReference type="CDD" id="cd00038">
    <property type="entry name" value="CAP_ED"/>
    <property type="match status" value="2"/>
</dbReference>
<protein>
    <submittedName>
        <fullName evidence="8">Cyclic nucleotide-binding domain-containing protein</fullName>
    </submittedName>
</protein>
<dbReference type="Pfam" id="PF00027">
    <property type="entry name" value="cNMP_binding"/>
    <property type="match status" value="2"/>
</dbReference>
<dbReference type="PANTHER" id="PTHR11635:SF152">
    <property type="entry name" value="CAMP-DEPENDENT PROTEIN KINASE TYPE I REGULATORY SUBUNIT-RELATED"/>
    <property type="match status" value="1"/>
</dbReference>
<evidence type="ECO:0000256" key="2">
    <source>
        <dbReference type="ARBA" id="ARBA00022553"/>
    </source>
</evidence>
<keyword evidence="4" id="KW-0677">Repeat</keyword>
<feature type="non-terminal residue" evidence="8">
    <location>
        <position position="335"/>
    </location>
</feature>